<dbReference type="RefSeq" id="WP_091302814.1">
    <property type="nucleotide sequence ID" value="NZ_FOCE01000009.1"/>
</dbReference>
<dbReference type="Proteomes" id="UP000198761">
    <property type="component" value="Unassembled WGS sequence"/>
</dbReference>
<evidence type="ECO:0000256" key="2">
    <source>
        <dbReference type="ARBA" id="ARBA00022908"/>
    </source>
</evidence>
<dbReference type="PANTHER" id="PTHR30349:SF64">
    <property type="entry name" value="PROPHAGE INTEGRASE INTD-RELATED"/>
    <property type="match status" value="1"/>
</dbReference>
<gene>
    <name evidence="6" type="ORF">SAMN04488103_109158</name>
</gene>
<dbReference type="GO" id="GO:0003677">
    <property type="term" value="F:DNA binding"/>
    <property type="evidence" value="ECO:0007669"/>
    <property type="project" value="UniProtKB-KW"/>
</dbReference>
<dbReference type="SUPFAM" id="SSF56349">
    <property type="entry name" value="DNA breaking-rejoining enzymes"/>
    <property type="match status" value="1"/>
</dbReference>
<keyword evidence="4" id="KW-0233">DNA recombination</keyword>
<dbReference type="AlphaFoldDB" id="A0A1H8KPB5"/>
<evidence type="ECO:0000313" key="6">
    <source>
        <dbReference type="EMBL" id="SEN94714.1"/>
    </source>
</evidence>
<protein>
    <submittedName>
        <fullName evidence="6">Phage integrase family protein</fullName>
    </submittedName>
</protein>
<evidence type="ECO:0000259" key="5">
    <source>
        <dbReference type="PROSITE" id="PS51898"/>
    </source>
</evidence>
<evidence type="ECO:0000256" key="3">
    <source>
        <dbReference type="ARBA" id="ARBA00023125"/>
    </source>
</evidence>
<dbReference type="InterPro" id="IPR011010">
    <property type="entry name" value="DNA_brk_join_enz"/>
</dbReference>
<dbReference type="InterPro" id="IPR002104">
    <property type="entry name" value="Integrase_catalytic"/>
</dbReference>
<dbReference type="PROSITE" id="PS51898">
    <property type="entry name" value="TYR_RECOMBINASE"/>
    <property type="match status" value="1"/>
</dbReference>
<dbReference type="InterPro" id="IPR010998">
    <property type="entry name" value="Integrase_recombinase_N"/>
</dbReference>
<name>A0A1H8KPB5_9RHOB</name>
<proteinExistence type="inferred from homology"/>
<dbReference type="InterPro" id="IPR050090">
    <property type="entry name" value="Tyrosine_recombinase_XerCD"/>
</dbReference>
<dbReference type="OrthoDB" id="9808346at2"/>
<organism evidence="6 7">
    <name type="scientific">Gemmobacter aquatilis</name>
    <dbReference type="NCBI Taxonomy" id="933059"/>
    <lineage>
        <taxon>Bacteria</taxon>
        <taxon>Pseudomonadati</taxon>
        <taxon>Pseudomonadota</taxon>
        <taxon>Alphaproteobacteria</taxon>
        <taxon>Rhodobacterales</taxon>
        <taxon>Paracoccaceae</taxon>
        <taxon>Gemmobacter</taxon>
    </lineage>
</organism>
<dbReference type="Gene3D" id="1.10.443.10">
    <property type="entry name" value="Intergrase catalytic core"/>
    <property type="match status" value="1"/>
</dbReference>
<dbReference type="GO" id="GO:0015074">
    <property type="term" value="P:DNA integration"/>
    <property type="evidence" value="ECO:0007669"/>
    <property type="project" value="UniProtKB-KW"/>
</dbReference>
<dbReference type="GO" id="GO:0006310">
    <property type="term" value="P:DNA recombination"/>
    <property type="evidence" value="ECO:0007669"/>
    <property type="project" value="UniProtKB-KW"/>
</dbReference>
<comment type="similarity">
    <text evidence="1">Belongs to the 'phage' integrase family.</text>
</comment>
<dbReference type="STRING" id="933059.SAMN04488103_109158"/>
<feature type="domain" description="Tyr recombinase" evidence="5">
    <location>
        <begin position="162"/>
        <end position="335"/>
    </location>
</feature>
<dbReference type="Gene3D" id="1.10.150.130">
    <property type="match status" value="1"/>
</dbReference>
<keyword evidence="7" id="KW-1185">Reference proteome</keyword>
<evidence type="ECO:0000313" key="7">
    <source>
        <dbReference type="Proteomes" id="UP000198761"/>
    </source>
</evidence>
<evidence type="ECO:0000256" key="4">
    <source>
        <dbReference type="ARBA" id="ARBA00023172"/>
    </source>
</evidence>
<sequence>MRGLHKVNRRLADGSTRTHYYAWRGGPTITAAPGTTEFAAEFERLTASRDAAPIRQDTLQHLINEYQRNPAFTRLKPDTRSGYIRCIRRIETDFGTLPIKALSAPKVRGVFLDWRDRMGATEPRQADYRFAVLARILSWAYDRRIIPANPCERPGRLSSGSRAEIIWTEDQVAALLAAASPQVALATMLAVETGQRQRDVIRMTWTAYDGQALRLRQSKSGRSVIVPVTATLKAMLDAAPRRAVTICTTARGTSWTPDGFRTSFGKAKLAAEVEGVTFHDLRGTAVMRLARAGCTLPEIVAITGHSARGAAAILERHYLSADQRVSESAIAKLEQDRNANR</sequence>
<dbReference type="Pfam" id="PF00589">
    <property type="entry name" value="Phage_integrase"/>
    <property type="match status" value="1"/>
</dbReference>
<evidence type="ECO:0000256" key="1">
    <source>
        <dbReference type="ARBA" id="ARBA00008857"/>
    </source>
</evidence>
<keyword evidence="3" id="KW-0238">DNA-binding</keyword>
<dbReference type="EMBL" id="FOCE01000009">
    <property type="protein sequence ID" value="SEN94714.1"/>
    <property type="molecule type" value="Genomic_DNA"/>
</dbReference>
<accession>A0A1H8KPB5</accession>
<keyword evidence="2" id="KW-0229">DNA integration</keyword>
<dbReference type="InterPro" id="IPR013762">
    <property type="entry name" value="Integrase-like_cat_sf"/>
</dbReference>
<reference evidence="6 7" key="1">
    <citation type="submission" date="2016-10" db="EMBL/GenBank/DDBJ databases">
        <authorList>
            <person name="de Groot N.N."/>
        </authorList>
    </citation>
    <scope>NUCLEOTIDE SEQUENCE [LARGE SCALE GENOMIC DNA]</scope>
    <source>
        <strain evidence="6 7">DSM 3857</strain>
    </source>
</reference>
<dbReference type="PANTHER" id="PTHR30349">
    <property type="entry name" value="PHAGE INTEGRASE-RELATED"/>
    <property type="match status" value="1"/>
</dbReference>